<dbReference type="Gene3D" id="1.25.40.10">
    <property type="entry name" value="Tetratricopeptide repeat domain"/>
    <property type="match status" value="3"/>
</dbReference>
<reference evidence="4" key="1">
    <citation type="submission" date="2016-10" db="EMBL/GenBank/DDBJ databases">
        <authorList>
            <person name="Varghese N."/>
            <person name="Submissions S."/>
        </authorList>
    </citation>
    <scope>NUCLEOTIDE SEQUENCE [LARGE SCALE GENOMIC DNA]</scope>
    <source>
        <strain evidence="4">DSM 5918</strain>
    </source>
</reference>
<organism evidence="3 4">
    <name type="scientific">Desulfomicrobium apsheronum</name>
    <dbReference type="NCBI Taxonomy" id="52560"/>
    <lineage>
        <taxon>Bacteria</taxon>
        <taxon>Pseudomonadati</taxon>
        <taxon>Thermodesulfobacteriota</taxon>
        <taxon>Desulfovibrionia</taxon>
        <taxon>Desulfovibrionales</taxon>
        <taxon>Desulfomicrobiaceae</taxon>
        <taxon>Desulfomicrobium</taxon>
    </lineage>
</organism>
<proteinExistence type="predicted"/>
<feature type="region of interest" description="Disordered" evidence="2">
    <location>
        <begin position="363"/>
        <end position="384"/>
    </location>
</feature>
<dbReference type="PROSITE" id="PS50005">
    <property type="entry name" value="TPR"/>
    <property type="match status" value="1"/>
</dbReference>
<keyword evidence="4" id="KW-1185">Reference proteome</keyword>
<evidence type="ECO:0000313" key="4">
    <source>
        <dbReference type="Proteomes" id="UP000198635"/>
    </source>
</evidence>
<feature type="compositionally biased region" description="Low complexity" evidence="2">
    <location>
        <begin position="186"/>
        <end position="203"/>
    </location>
</feature>
<dbReference type="InterPro" id="IPR011990">
    <property type="entry name" value="TPR-like_helical_dom_sf"/>
</dbReference>
<feature type="region of interest" description="Disordered" evidence="2">
    <location>
        <begin position="135"/>
        <end position="349"/>
    </location>
</feature>
<name>A0A1I3N4Y9_9BACT</name>
<evidence type="ECO:0000256" key="2">
    <source>
        <dbReference type="SAM" id="MobiDB-lite"/>
    </source>
</evidence>
<dbReference type="Pfam" id="PF13432">
    <property type="entry name" value="TPR_16"/>
    <property type="match status" value="1"/>
</dbReference>
<evidence type="ECO:0000256" key="1">
    <source>
        <dbReference type="PROSITE-ProRule" id="PRU00339"/>
    </source>
</evidence>
<gene>
    <name evidence="3" type="ORF">SAMN04488082_101173</name>
</gene>
<feature type="repeat" description="TPR" evidence="1">
    <location>
        <begin position="509"/>
        <end position="542"/>
    </location>
</feature>
<feature type="compositionally biased region" description="Polar residues" evidence="2">
    <location>
        <begin position="366"/>
        <end position="384"/>
    </location>
</feature>
<keyword evidence="1" id="KW-0802">TPR repeat</keyword>
<feature type="compositionally biased region" description="Polar residues" evidence="2">
    <location>
        <begin position="309"/>
        <end position="324"/>
    </location>
</feature>
<dbReference type="Proteomes" id="UP000198635">
    <property type="component" value="Unassembled WGS sequence"/>
</dbReference>
<dbReference type="EMBL" id="FORX01000001">
    <property type="protein sequence ID" value="SFJ04080.1"/>
    <property type="molecule type" value="Genomic_DNA"/>
</dbReference>
<dbReference type="InterPro" id="IPR019734">
    <property type="entry name" value="TPR_rpt"/>
</dbReference>
<dbReference type="STRING" id="52560.SAMN04488082_101173"/>
<accession>A0A1I3N4Y9</accession>
<evidence type="ECO:0000313" key="3">
    <source>
        <dbReference type="EMBL" id="SFJ04080.1"/>
    </source>
</evidence>
<sequence length="1035" mass="114417">MPNSCLQQPVRTRPLASLIWLLVPAILGLIPLHAAHGAVLTWNKLPNGEELVFKFDSVLPIAEPRQRGLAQVQISIPWSFWQSERKPTIPDFSSSKLVQEVLISPDGVFIQTRSSDFILSSSSDSKRKELSIELYPPAPPESEKPEPASPTPKGGGNATDTNASAETSPPQDQALTEEDTAQDAGPEAQAASNSSAEASPENATGVNQEDLLAEDSSLSGLASVRSKIVRPGQDPPDPMAQEPPQSVVRRPIDRAATPPGQTPQTSSADEAKTDAGASEQLPPASLPSNTTAPGQNATQPLVTGPDTPEVNQTGELPDTVQSDITPPEPAPATTTQKPGNENADMAQSPTPSAIIAPETILEPEPTDSQTNQTVNASDISGSAEDNSTAELEELYKTAQTALIVGDLATARTAVTNMIEHPKISETLYEELLYTLADITMKEGLADLEGNFASILEAYETAKNSNLNSRNVPEAISRIGYLHLFVGNVPEAKGYFDFLRRKYPDDRRVAMIDYYWGEHYLRLKEYSRAAEHFQYAIQNFPMSLAVQPSTVGLLRAFTGLGYFEKALQVVDNIEKRWPSYYLSDPSFLMSAGYAAMLSGNPARAKDYFWAYANIVPDAPDVDVAMARIGDILLKENNPEAAREIYHRTSEAYPAREGGLIAKMRLAEEGVLDQPSIADMNPVFSRPESNPEQIYNSILEHADSPLAPVARLKLAMWHLWNKKYDASLEEIRRFQDEHPEHELLPKAREVADTALRDWLTNDLELEDFNGAVLHWGAHENMYQDRDVDPRIRLIVATALMQTGRSQEALDMARPFVFGSAPRGEFSEPGLEVTLAMQVELQKWRDILELSKKVESWNLGQERQRQVDYATALAHEKLEQSASAGPLWTKLATDMGLTDTQRGYAHYFLGRDALGAGRLEQATILGQEALTLLQKEKSDIPKLKETLELLIQAAEKSGRAQDALAWTLEYDGYVDENDADWPAHTYRKALLFKKNSETDKWRENLNRLKELFPNSLHGRMAAAELEGTRIEREVRKFR</sequence>
<feature type="compositionally biased region" description="Polar residues" evidence="2">
    <location>
        <begin position="286"/>
        <end position="301"/>
    </location>
</feature>
<feature type="compositionally biased region" description="Polar residues" evidence="2">
    <location>
        <begin position="158"/>
        <end position="174"/>
    </location>
</feature>
<protein>
    <submittedName>
        <fullName evidence="3">Outer membrane protein assembly factor BamD, BamD/ComL family</fullName>
    </submittedName>
</protein>
<dbReference type="AlphaFoldDB" id="A0A1I3N4Y9"/>
<dbReference type="SUPFAM" id="SSF48452">
    <property type="entry name" value="TPR-like"/>
    <property type="match status" value="1"/>
</dbReference>